<evidence type="ECO:0000256" key="1">
    <source>
        <dbReference type="ARBA" id="ARBA00004123"/>
    </source>
</evidence>
<feature type="region of interest" description="Disordered" evidence="7">
    <location>
        <begin position="67"/>
        <end position="88"/>
    </location>
</feature>
<evidence type="ECO:0000313" key="8">
    <source>
        <dbReference type="EMBL" id="CCU80359.1"/>
    </source>
</evidence>
<keyword evidence="3 6" id="KW-0805">Transcription regulation</keyword>
<keyword evidence="5 6" id="KW-0539">Nucleus</keyword>
<comment type="subunit">
    <text evidence="6">Component of the Mediator complex.</text>
</comment>
<dbReference type="HOGENOM" id="CLU_096169_0_0_1"/>
<dbReference type="GO" id="GO:0003712">
    <property type="term" value="F:transcription coregulator activity"/>
    <property type="evidence" value="ECO:0007669"/>
    <property type="project" value="InterPro"/>
</dbReference>
<feature type="compositionally biased region" description="Low complexity" evidence="7">
    <location>
        <begin position="67"/>
        <end position="84"/>
    </location>
</feature>
<sequence>MAPLSTTQSDHDIQLKDVIQDLFQIMVQVNSFDQAGRPGKEVLERSITQLDDSLAAVYGTVSNITSGSATATSSTDSMPATAPAGSRPVQLPYVPPELIQYVDNGRNPDIYTREFVELARKGNQLLKGKMEAFADFRNILATEMCRVLPELEADVALVLDQTKPGNMRE</sequence>
<evidence type="ECO:0000256" key="6">
    <source>
        <dbReference type="RuleBase" id="RU364146"/>
    </source>
</evidence>
<evidence type="ECO:0000256" key="4">
    <source>
        <dbReference type="ARBA" id="ARBA00023163"/>
    </source>
</evidence>
<dbReference type="FunCoup" id="N1JCR2">
    <property type="interactions" value="524"/>
</dbReference>
<evidence type="ECO:0000256" key="7">
    <source>
        <dbReference type="SAM" id="MobiDB-lite"/>
    </source>
</evidence>
<comment type="similarity">
    <text evidence="2 6">Belongs to the Mediator complex subunit 10 family.</text>
</comment>
<comment type="caution">
    <text evidence="8">The sequence shown here is derived from an EMBL/GenBank/DDBJ whole genome shotgun (WGS) entry which is preliminary data.</text>
</comment>
<evidence type="ECO:0000256" key="2">
    <source>
        <dbReference type="ARBA" id="ARBA00005389"/>
    </source>
</evidence>
<dbReference type="Pfam" id="PF09748">
    <property type="entry name" value="Med10"/>
    <property type="match status" value="1"/>
</dbReference>
<gene>
    <name evidence="6" type="primary">MED10</name>
    <name evidence="8" type="ORF">BGHDH14_bgh04676</name>
</gene>
<dbReference type="eggNOG" id="KOG3046">
    <property type="taxonomic scope" value="Eukaryota"/>
</dbReference>
<dbReference type="GO" id="GO:0006357">
    <property type="term" value="P:regulation of transcription by RNA polymerase II"/>
    <property type="evidence" value="ECO:0007669"/>
    <property type="project" value="InterPro"/>
</dbReference>
<dbReference type="EMBL" id="CAUH01004631">
    <property type="protein sequence ID" value="CCU80359.1"/>
    <property type="molecule type" value="Genomic_DNA"/>
</dbReference>
<evidence type="ECO:0000256" key="5">
    <source>
        <dbReference type="ARBA" id="ARBA00023242"/>
    </source>
</evidence>
<keyword evidence="6" id="KW-0010">Activator</keyword>
<proteinExistence type="inferred from homology"/>
<name>N1JCR2_BLUG1</name>
<dbReference type="GO" id="GO:0016592">
    <property type="term" value="C:mediator complex"/>
    <property type="evidence" value="ECO:0007669"/>
    <property type="project" value="InterPro"/>
</dbReference>
<reference evidence="8 9" key="1">
    <citation type="journal article" date="2010" name="Science">
        <title>Genome expansion and gene loss in powdery mildew fungi reveal tradeoffs in extreme parasitism.</title>
        <authorList>
            <person name="Spanu P.D."/>
            <person name="Abbott J.C."/>
            <person name="Amselem J."/>
            <person name="Burgis T.A."/>
            <person name="Soanes D.M."/>
            <person name="Stueber K."/>
            <person name="Ver Loren van Themaat E."/>
            <person name="Brown J.K.M."/>
            <person name="Butcher S.A."/>
            <person name="Gurr S.J."/>
            <person name="Lebrun M.-H."/>
            <person name="Ridout C.J."/>
            <person name="Schulze-Lefert P."/>
            <person name="Talbot N.J."/>
            <person name="Ahmadinejad N."/>
            <person name="Ametz C."/>
            <person name="Barton G.R."/>
            <person name="Benjdia M."/>
            <person name="Bidzinski P."/>
            <person name="Bindschedler L.V."/>
            <person name="Both M."/>
            <person name="Brewer M.T."/>
            <person name="Cadle-Davidson L."/>
            <person name="Cadle-Davidson M.M."/>
            <person name="Collemare J."/>
            <person name="Cramer R."/>
            <person name="Frenkel O."/>
            <person name="Godfrey D."/>
            <person name="Harriman J."/>
            <person name="Hoede C."/>
            <person name="King B.C."/>
            <person name="Klages S."/>
            <person name="Kleemann J."/>
            <person name="Knoll D."/>
            <person name="Koti P.S."/>
            <person name="Kreplak J."/>
            <person name="Lopez-Ruiz F.J."/>
            <person name="Lu X."/>
            <person name="Maekawa T."/>
            <person name="Mahanil S."/>
            <person name="Micali C."/>
            <person name="Milgroom M.G."/>
            <person name="Montana G."/>
            <person name="Noir S."/>
            <person name="O'Connell R.J."/>
            <person name="Oberhaensli S."/>
            <person name="Parlange F."/>
            <person name="Pedersen C."/>
            <person name="Quesneville H."/>
            <person name="Reinhardt R."/>
            <person name="Rott M."/>
            <person name="Sacristan S."/>
            <person name="Schmidt S.M."/>
            <person name="Schoen M."/>
            <person name="Skamnioti P."/>
            <person name="Sommer H."/>
            <person name="Stephens A."/>
            <person name="Takahara H."/>
            <person name="Thordal-Christensen H."/>
            <person name="Vigouroux M."/>
            <person name="Wessling R."/>
            <person name="Wicker T."/>
            <person name="Panstruga R."/>
        </authorList>
    </citation>
    <scope>NUCLEOTIDE SEQUENCE [LARGE SCALE GENOMIC DNA]</scope>
    <source>
        <strain evidence="8">DH14</strain>
    </source>
</reference>
<keyword evidence="4 6" id="KW-0804">Transcription</keyword>
<keyword evidence="9" id="KW-1185">Reference proteome</keyword>
<dbReference type="Proteomes" id="UP000015441">
    <property type="component" value="Unassembled WGS sequence"/>
</dbReference>
<dbReference type="STRING" id="546991.N1JCR2"/>
<dbReference type="InParanoid" id="N1JCR2"/>
<comment type="function">
    <text evidence="6">Component of the Mediator complex, a coactivator involved in the regulated transcription of nearly all RNA polymerase II-dependent genes. Mediator functions as a bridge to convey information from gene-specific regulatory proteins to the basal RNA polymerase II transcription machinery. Mediator is recruited to promoters by direct interactions with regulatory proteins and serves as a scaffold for the assembly of a functional preinitiation complex with RNA polymerase II and the general transcription factors.</text>
</comment>
<dbReference type="InterPro" id="IPR019145">
    <property type="entry name" value="Mediator_Med10"/>
</dbReference>
<dbReference type="OrthoDB" id="337270at2759"/>
<comment type="subcellular location">
    <subcellularLocation>
        <location evidence="1 6">Nucleus</location>
    </subcellularLocation>
</comment>
<accession>N1JCR2</accession>
<dbReference type="AlphaFoldDB" id="N1JCR2"/>
<protein>
    <recommendedName>
        <fullName evidence="6">Mediator of RNA polymerase II transcription subunit 10</fullName>
    </recommendedName>
    <alternativeName>
        <fullName evidence="6">Mediator complex subunit 10</fullName>
    </alternativeName>
</protein>
<evidence type="ECO:0000256" key="3">
    <source>
        <dbReference type="ARBA" id="ARBA00023015"/>
    </source>
</evidence>
<evidence type="ECO:0000313" key="9">
    <source>
        <dbReference type="Proteomes" id="UP000015441"/>
    </source>
</evidence>
<organism evidence="8 9">
    <name type="scientific">Blumeria graminis f. sp. hordei (strain DH14)</name>
    <name type="common">Barley powdery mildew</name>
    <name type="synonym">Oidium monilioides f. sp. hordei</name>
    <dbReference type="NCBI Taxonomy" id="546991"/>
    <lineage>
        <taxon>Eukaryota</taxon>
        <taxon>Fungi</taxon>
        <taxon>Dikarya</taxon>
        <taxon>Ascomycota</taxon>
        <taxon>Pezizomycotina</taxon>
        <taxon>Leotiomycetes</taxon>
        <taxon>Erysiphales</taxon>
        <taxon>Erysiphaceae</taxon>
        <taxon>Blumeria</taxon>
        <taxon>Blumeria hordei</taxon>
    </lineage>
</organism>